<evidence type="ECO:0000256" key="1">
    <source>
        <dbReference type="SAM" id="MobiDB-lite"/>
    </source>
</evidence>
<dbReference type="InterPro" id="IPR000719">
    <property type="entry name" value="Prot_kinase_dom"/>
</dbReference>
<dbReference type="InParanoid" id="A0A2K3DRC2"/>
<sequence>MSKRVRDSADIQSEIDHVTRQIDDADAQVLTAEDAVQTATSARDEAQAKVDETAEQLKRPEISEQERSALVAELQLRNARLITAQKDLERLSKREEQLRKREEQLRKREEQLREEKLQLLKKEEQLNAVAAESDSADPSSALAEQLLGPDLPAPPEVDALYNFMTSPPAAPIPVCGKLPSAPHEHFTAAKGDLASAFNHSLSGPLAQGVTEMFTVIIENTVVVTLLVALDVALPDKSCIGLVVERDQQDSSSMMTVTSPSGSSLRPDGVLRDQAGGRLLAKWEDKAPGLLHEAVNDLHKKTAIWTPLYYGNIKYLPCFAAAGAKLQFYAILAEGGLTTTPHPMSPTYDLTKPTDRARAVMATVKFYQLLKAQRACYPQYVLPAAQERSAKHPIAGFTRSVYFRTDELTLRKRVVPWERFAAWCGVSLSDMQRLYRATVGQQGLVHAVRGPSDEKDNTYSVDLAPVGLRSGDALPRNEMEARDMIHGLLHGLAALHEAGFVHRDLRWDNVACCAREPRRWFLIDLECSAAADAEVPTGFQLTGWETGVTLVNGRYTRKSDIYQLGRLVEKACERLELSDAAKEFMSALLMRPTQQRSSAAQLLSDKWISCVGADCRAAGAQPGER</sequence>
<dbReference type="GO" id="GO:0005524">
    <property type="term" value="F:ATP binding"/>
    <property type="evidence" value="ECO:0007669"/>
    <property type="project" value="InterPro"/>
</dbReference>
<dbReference type="AlphaFoldDB" id="A0A2K3DRC2"/>
<reference evidence="3 4" key="1">
    <citation type="journal article" date="2007" name="Science">
        <title>The Chlamydomonas genome reveals the evolution of key animal and plant functions.</title>
        <authorList>
            <person name="Merchant S.S."/>
            <person name="Prochnik S.E."/>
            <person name="Vallon O."/>
            <person name="Harris E.H."/>
            <person name="Karpowicz S.J."/>
            <person name="Witman G.B."/>
            <person name="Terry A."/>
            <person name="Salamov A."/>
            <person name="Fritz-Laylin L.K."/>
            <person name="Marechal-Drouard L."/>
            <person name="Marshall W.F."/>
            <person name="Qu L.H."/>
            <person name="Nelson D.R."/>
            <person name="Sanderfoot A.A."/>
            <person name="Spalding M.H."/>
            <person name="Kapitonov V.V."/>
            <person name="Ren Q."/>
            <person name="Ferris P."/>
            <person name="Lindquist E."/>
            <person name="Shapiro H."/>
            <person name="Lucas S.M."/>
            <person name="Grimwood J."/>
            <person name="Schmutz J."/>
            <person name="Cardol P."/>
            <person name="Cerutti H."/>
            <person name="Chanfreau G."/>
            <person name="Chen C.L."/>
            <person name="Cognat V."/>
            <person name="Croft M.T."/>
            <person name="Dent R."/>
            <person name="Dutcher S."/>
            <person name="Fernandez E."/>
            <person name="Fukuzawa H."/>
            <person name="Gonzalez-Ballester D."/>
            <person name="Gonzalez-Halphen D."/>
            <person name="Hallmann A."/>
            <person name="Hanikenne M."/>
            <person name="Hippler M."/>
            <person name="Inwood W."/>
            <person name="Jabbari K."/>
            <person name="Kalanon M."/>
            <person name="Kuras R."/>
            <person name="Lefebvre P.A."/>
            <person name="Lemaire S.D."/>
            <person name="Lobanov A.V."/>
            <person name="Lohr M."/>
            <person name="Manuell A."/>
            <person name="Meier I."/>
            <person name="Mets L."/>
            <person name="Mittag M."/>
            <person name="Mittelmeier T."/>
            <person name="Moroney J.V."/>
            <person name="Moseley J."/>
            <person name="Napoli C."/>
            <person name="Nedelcu A.M."/>
            <person name="Niyogi K."/>
            <person name="Novoselov S.V."/>
            <person name="Paulsen I.T."/>
            <person name="Pazour G."/>
            <person name="Purton S."/>
            <person name="Ral J.P."/>
            <person name="Riano-Pachon D.M."/>
            <person name="Riekhof W."/>
            <person name="Rymarquis L."/>
            <person name="Schroda M."/>
            <person name="Stern D."/>
            <person name="Umen J."/>
            <person name="Willows R."/>
            <person name="Wilson N."/>
            <person name="Zimmer S.L."/>
            <person name="Allmer J."/>
            <person name="Balk J."/>
            <person name="Bisova K."/>
            <person name="Chen C.J."/>
            <person name="Elias M."/>
            <person name="Gendler K."/>
            <person name="Hauser C."/>
            <person name="Lamb M.R."/>
            <person name="Ledford H."/>
            <person name="Long J.C."/>
            <person name="Minagawa J."/>
            <person name="Page M.D."/>
            <person name="Pan J."/>
            <person name="Pootakham W."/>
            <person name="Roje S."/>
            <person name="Rose A."/>
            <person name="Stahlberg E."/>
            <person name="Terauchi A.M."/>
            <person name="Yang P."/>
            <person name="Ball S."/>
            <person name="Bowler C."/>
            <person name="Dieckmann C.L."/>
            <person name="Gladyshev V.N."/>
            <person name="Green P."/>
            <person name="Jorgensen R."/>
            <person name="Mayfield S."/>
            <person name="Mueller-Roeber B."/>
            <person name="Rajamani S."/>
            <person name="Sayre R.T."/>
            <person name="Brokstein P."/>
            <person name="Dubchak I."/>
            <person name="Goodstein D."/>
            <person name="Hornick L."/>
            <person name="Huang Y.W."/>
            <person name="Jhaveri J."/>
            <person name="Luo Y."/>
            <person name="Martinez D."/>
            <person name="Ngau W.C."/>
            <person name="Otillar B."/>
            <person name="Poliakov A."/>
            <person name="Porter A."/>
            <person name="Szajkowski L."/>
            <person name="Werner G."/>
            <person name="Zhou K."/>
            <person name="Grigoriev I.V."/>
            <person name="Rokhsar D.S."/>
            <person name="Grossman A.R."/>
        </authorList>
    </citation>
    <scope>NUCLEOTIDE SEQUENCE [LARGE SCALE GENOMIC DNA]</scope>
    <source>
        <strain evidence="4">CC-503</strain>
    </source>
</reference>
<feature type="region of interest" description="Disordered" evidence="1">
    <location>
        <begin position="33"/>
        <end position="67"/>
    </location>
</feature>
<feature type="compositionally biased region" description="Basic and acidic residues" evidence="1">
    <location>
        <begin position="42"/>
        <end position="67"/>
    </location>
</feature>
<dbReference type="PANTHER" id="PTHR24347">
    <property type="entry name" value="SERINE/THREONINE-PROTEIN KINASE"/>
    <property type="match status" value="1"/>
</dbReference>
<dbReference type="Gene3D" id="1.10.510.10">
    <property type="entry name" value="Transferase(Phosphotransferase) domain 1"/>
    <property type="match status" value="1"/>
</dbReference>
<gene>
    <name evidence="3" type="ORF">CHLRE_06g306050v5</name>
</gene>
<dbReference type="RefSeq" id="XP_042924413.1">
    <property type="nucleotide sequence ID" value="XM_043063707.1"/>
</dbReference>
<accession>A0A2K3DRC2</accession>
<protein>
    <recommendedName>
        <fullName evidence="2">Protein kinase domain-containing protein</fullName>
    </recommendedName>
</protein>
<dbReference type="SMART" id="SM00220">
    <property type="entry name" value="S_TKc"/>
    <property type="match status" value="1"/>
</dbReference>
<dbReference type="GO" id="GO:0004674">
    <property type="term" value="F:protein serine/threonine kinase activity"/>
    <property type="evidence" value="ECO:0000318"/>
    <property type="project" value="GO_Central"/>
</dbReference>
<dbReference type="InterPro" id="IPR011009">
    <property type="entry name" value="Kinase-like_dom_sf"/>
</dbReference>
<evidence type="ECO:0000313" key="3">
    <source>
        <dbReference type="EMBL" id="PNW83086.1"/>
    </source>
</evidence>
<dbReference type="ExpressionAtlas" id="A0A2K3DRC2">
    <property type="expression patterns" value="differential"/>
</dbReference>
<organism evidence="3 4">
    <name type="scientific">Chlamydomonas reinhardtii</name>
    <name type="common">Chlamydomonas smithii</name>
    <dbReference type="NCBI Taxonomy" id="3055"/>
    <lineage>
        <taxon>Eukaryota</taxon>
        <taxon>Viridiplantae</taxon>
        <taxon>Chlorophyta</taxon>
        <taxon>core chlorophytes</taxon>
        <taxon>Chlorophyceae</taxon>
        <taxon>CS clade</taxon>
        <taxon>Chlamydomonadales</taxon>
        <taxon>Chlamydomonadaceae</taxon>
        <taxon>Chlamydomonas</taxon>
    </lineage>
</organism>
<evidence type="ECO:0000259" key="2">
    <source>
        <dbReference type="SMART" id="SM00220"/>
    </source>
</evidence>
<feature type="domain" description="Protein kinase" evidence="2">
    <location>
        <begin position="430"/>
        <end position="607"/>
    </location>
</feature>
<dbReference type="EMBL" id="CM008967">
    <property type="protein sequence ID" value="PNW83086.1"/>
    <property type="molecule type" value="Genomic_DNA"/>
</dbReference>
<proteinExistence type="predicted"/>
<dbReference type="STRING" id="3055.A0A2K3DRC2"/>
<dbReference type="GeneID" id="66053903"/>
<dbReference type="Gramene" id="PNW83086">
    <property type="protein sequence ID" value="PNW83086"/>
    <property type="gene ID" value="CHLRE_06g306050v5"/>
</dbReference>
<evidence type="ECO:0000313" key="4">
    <source>
        <dbReference type="Proteomes" id="UP000006906"/>
    </source>
</evidence>
<dbReference type="Proteomes" id="UP000006906">
    <property type="component" value="Chromosome 6"/>
</dbReference>
<dbReference type="OrthoDB" id="579809at2759"/>
<dbReference type="GO" id="GO:0005737">
    <property type="term" value="C:cytoplasm"/>
    <property type="evidence" value="ECO:0000318"/>
    <property type="project" value="GO_Central"/>
</dbReference>
<keyword evidence="4" id="KW-1185">Reference proteome</keyword>
<dbReference type="SUPFAM" id="SSF56112">
    <property type="entry name" value="Protein kinase-like (PK-like)"/>
    <property type="match status" value="1"/>
</dbReference>
<name>A0A2K3DRC2_CHLRE</name>
<dbReference type="KEGG" id="cre:CHLRE_06g306050v5"/>
<dbReference type="OMA" id="MSLVRIE"/>